<sequence length="571" mass="64382">MTTEATTQSSGGDGSSFMRSAPSLPESQISTAPELVLIANSTRPRRLERDDIVQRKGKFALLNGHLTPRDSMIEDLIAVRDALEAAGIQYLLVRGDNDRLVIAVDRKERRALQAAFAEAFANEPFYSETVDRDAGEPVLLADGALSDTRKAAIFRLYRPRVEPLGRLRYGPETALQLELWRFGDDEIVAPTENALMRRELPRSEAVEDTVEMFGRTWPTLENMFAPLASDLNFDIDMVFSWVDGSDIEFQRARAKRMKNYVVGDGDDSEARYRQIDELKYALRSVYMFAPWVRRIFIATDSPRPAWLAEHPLVTIVPSETFFPDTSVLPTHNSHAVESQLHYIDGLAEHFLYSNDDMFFGRPIGPQLFFSPGGVTKFVEAHTRIGLGDSDPSRSGFENAARVNRRLLRERFGKVTTRHLEHSAAPLRKSVMRELENEFPTEFTQTAASRFRSATDISVTNSLYHYYALMTGKAVVQTDAKVKYIETTLKSSLRQMDRLLKRRNQDMFCLNDGSKPEISVETRTEAVTDFLERYFPIVAPWEKAAVSEATAPAPAPKQAEARSAALRGSVHE</sequence>
<evidence type="ECO:0000259" key="7">
    <source>
        <dbReference type="Pfam" id="PF17102"/>
    </source>
</evidence>
<keyword evidence="3" id="KW-0270">Exopolysaccharide synthesis</keyword>
<feature type="region of interest" description="Disordered" evidence="4">
    <location>
        <begin position="1"/>
        <end position="27"/>
    </location>
</feature>
<dbReference type="STRING" id="123320.SAMN06309945_0025"/>
<keyword evidence="2" id="KW-0808">Transferase</keyword>
<feature type="domain" description="Stealth protein CR4 conserved region 4" evidence="8">
    <location>
        <begin position="496"/>
        <end position="545"/>
    </location>
</feature>
<gene>
    <name evidence="9" type="ORF">SAMN06309945_0025</name>
</gene>
<name>A0A1T5I7Y8_9MICO</name>
<comment type="similarity">
    <text evidence="1">Belongs to the stealth family.</text>
</comment>
<feature type="region of interest" description="Disordered" evidence="4">
    <location>
        <begin position="548"/>
        <end position="571"/>
    </location>
</feature>
<dbReference type="InterPro" id="IPR031356">
    <property type="entry name" value="Stealth_CR4"/>
</dbReference>
<keyword evidence="10" id="KW-1185">Reference proteome</keyword>
<dbReference type="Pfam" id="PF11380">
    <property type="entry name" value="Stealth_CR2"/>
    <property type="match status" value="1"/>
</dbReference>
<feature type="compositionally biased region" description="Polar residues" evidence="4">
    <location>
        <begin position="1"/>
        <end position="10"/>
    </location>
</feature>
<proteinExistence type="inferred from homology"/>
<evidence type="ECO:0000313" key="10">
    <source>
        <dbReference type="Proteomes" id="UP000190857"/>
    </source>
</evidence>
<dbReference type="InterPro" id="IPR031358">
    <property type="entry name" value="Stealth_CR1"/>
</dbReference>
<dbReference type="Pfam" id="PF17102">
    <property type="entry name" value="Stealth_CR3"/>
    <property type="match status" value="1"/>
</dbReference>
<dbReference type="GO" id="GO:0000271">
    <property type="term" value="P:polysaccharide biosynthetic process"/>
    <property type="evidence" value="ECO:0007669"/>
    <property type="project" value="UniProtKB-KW"/>
</dbReference>
<accession>A0A1T5I7Y8</accession>
<evidence type="ECO:0000256" key="3">
    <source>
        <dbReference type="ARBA" id="ARBA00023169"/>
    </source>
</evidence>
<dbReference type="Proteomes" id="UP000190857">
    <property type="component" value="Unassembled WGS sequence"/>
</dbReference>
<dbReference type="AlphaFoldDB" id="A0A1T5I7Y8"/>
<feature type="domain" description="Stealth protein CR1 conserved region 1" evidence="6">
    <location>
        <begin position="233"/>
        <end position="260"/>
    </location>
</feature>
<dbReference type="InterPro" id="IPR031357">
    <property type="entry name" value="Stealth_CR3"/>
</dbReference>
<dbReference type="InterPro" id="IPR021520">
    <property type="entry name" value="Stealth_CR2"/>
</dbReference>
<evidence type="ECO:0000256" key="1">
    <source>
        <dbReference type="ARBA" id="ARBA00007583"/>
    </source>
</evidence>
<organism evidence="9 10">
    <name type="scientific">Okibacterium fritillariae</name>
    <dbReference type="NCBI Taxonomy" id="123320"/>
    <lineage>
        <taxon>Bacteria</taxon>
        <taxon>Bacillati</taxon>
        <taxon>Actinomycetota</taxon>
        <taxon>Actinomycetes</taxon>
        <taxon>Micrococcales</taxon>
        <taxon>Microbacteriaceae</taxon>
        <taxon>Okibacterium</taxon>
    </lineage>
</organism>
<dbReference type="Pfam" id="PF17101">
    <property type="entry name" value="Stealth_CR1"/>
    <property type="match status" value="1"/>
</dbReference>
<dbReference type="GO" id="GO:0016772">
    <property type="term" value="F:transferase activity, transferring phosphorus-containing groups"/>
    <property type="evidence" value="ECO:0007669"/>
    <property type="project" value="InterPro"/>
</dbReference>
<feature type="domain" description="Stealth protein CR3 conserved region 3" evidence="7">
    <location>
        <begin position="421"/>
        <end position="467"/>
    </location>
</feature>
<evidence type="ECO:0000256" key="2">
    <source>
        <dbReference type="ARBA" id="ARBA00022679"/>
    </source>
</evidence>
<dbReference type="PANTHER" id="PTHR24045:SF0">
    <property type="entry name" value="N-ACETYLGLUCOSAMINE-1-PHOSPHOTRANSFERASE SUBUNITS ALPHA_BETA"/>
    <property type="match status" value="1"/>
</dbReference>
<evidence type="ECO:0000256" key="4">
    <source>
        <dbReference type="SAM" id="MobiDB-lite"/>
    </source>
</evidence>
<dbReference type="InterPro" id="IPR047141">
    <property type="entry name" value="Stealth"/>
</dbReference>
<evidence type="ECO:0000259" key="5">
    <source>
        <dbReference type="Pfam" id="PF11380"/>
    </source>
</evidence>
<evidence type="ECO:0000259" key="8">
    <source>
        <dbReference type="Pfam" id="PF17103"/>
    </source>
</evidence>
<dbReference type="EMBL" id="FUZP01000001">
    <property type="protein sequence ID" value="SKC35160.1"/>
    <property type="molecule type" value="Genomic_DNA"/>
</dbReference>
<dbReference type="Pfam" id="PF17103">
    <property type="entry name" value="Stealth_CR4"/>
    <property type="match status" value="1"/>
</dbReference>
<reference evidence="9 10" key="1">
    <citation type="submission" date="2017-02" db="EMBL/GenBank/DDBJ databases">
        <authorList>
            <person name="Peterson S.W."/>
        </authorList>
    </citation>
    <scope>NUCLEOTIDE SEQUENCE [LARGE SCALE GENOMIC DNA]</scope>
    <source>
        <strain evidence="9 10">VKM Ac-2059</strain>
    </source>
</reference>
<evidence type="ECO:0000313" key="9">
    <source>
        <dbReference type="EMBL" id="SKC35160.1"/>
    </source>
</evidence>
<dbReference type="PANTHER" id="PTHR24045">
    <property type="match status" value="1"/>
</dbReference>
<protein>
    <submittedName>
        <fullName evidence="9">Stealth protein CR1, conserved region 1</fullName>
    </submittedName>
</protein>
<evidence type="ECO:0000259" key="6">
    <source>
        <dbReference type="Pfam" id="PF17101"/>
    </source>
</evidence>
<feature type="domain" description="Stealth protein CR2 conserved region 2" evidence="5">
    <location>
        <begin position="271"/>
        <end position="375"/>
    </location>
</feature>